<comment type="caution">
    <text evidence="2">The sequence shown here is derived from an EMBL/GenBank/DDBJ whole genome shotgun (WGS) entry which is preliminary data.</text>
</comment>
<dbReference type="EMBL" id="JANJYJ010000006">
    <property type="protein sequence ID" value="KAK3204874.1"/>
    <property type="molecule type" value="Genomic_DNA"/>
</dbReference>
<dbReference type="Proteomes" id="UP001281410">
    <property type="component" value="Unassembled WGS sequence"/>
</dbReference>
<dbReference type="InterPro" id="IPR044730">
    <property type="entry name" value="RNase_H-like_dom_plant"/>
</dbReference>
<dbReference type="Pfam" id="PF13456">
    <property type="entry name" value="RVT_3"/>
    <property type="match status" value="1"/>
</dbReference>
<dbReference type="GO" id="GO:0003676">
    <property type="term" value="F:nucleic acid binding"/>
    <property type="evidence" value="ECO:0007669"/>
    <property type="project" value="InterPro"/>
</dbReference>
<organism evidence="2 3">
    <name type="scientific">Dipteronia sinensis</name>
    <dbReference type="NCBI Taxonomy" id="43782"/>
    <lineage>
        <taxon>Eukaryota</taxon>
        <taxon>Viridiplantae</taxon>
        <taxon>Streptophyta</taxon>
        <taxon>Embryophyta</taxon>
        <taxon>Tracheophyta</taxon>
        <taxon>Spermatophyta</taxon>
        <taxon>Magnoliopsida</taxon>
        <taxon>eudicotyledons</taxon>
        <taxon>Gunneridae</taxon>
        <taxon>Pentapetalae</taxon>
        <taxon>rosids</taxon>
        <taxon>malvids</taxon>
        <taxon>Sapindales</taxon>
        <taxon>Sapindaceae</taxon>
        <taxon>Hippocastanoideae</taxon>
        <taxon>Acereae</taxon>
        <taxon>Dipteronia</taxon>
    </lineage>
</organism>
<evidence type="ECO:0000313" key="2">
    <source>
        <dbReference type="EMBL" id="KAK3204874.1"/>
    </source>
</evidence>
<accession>A0AAE0A725</accession>
<proteinExistence type="predicted"/>
<evidence type="ECO:0000259" key="1">
    <source>
        <dbReference type="Pfam" id="PF13456"/>
    </source>
</evidence>
<name>A0AAE0A725_9ROSI</name>
<dbReference type="InterPro" id="IPR036397">
    <property type="entry name" value="RNaseH_sf"/>
</dbReference>
<dbReference type="CDD" id="cd06222">
    <property type="entry name" value="RNase_H_like"/>
    <property type="match status" value="1"/>
</dbReference>
<feature type="domain" description="RNase H type-1" evidence="1">
    <location>
        <begin position="67"/>
        <end position="138"/>
    </location>
</feature>
<dbReference type="PANTHER" id="PTHR47074">
    <property type="entry name" value="BNAC02G40300D PROTEIN"/>
    <property type="match status" value="1"/>
</dbReference>
<protein>
    <recommendedName>
        <fullName evidence="1">RNase H type-1 domain-containing protein</fullName>
    </recommendedName>
</protein>
<evidence type="ECO:0000313" key="3">
    <source>
        <dbReference type="Proteomes" id="UP001281410"/>
    </source>
</evidence>
<dbReference type="SUPFAM" id="SSF53098">
    <property type="entry name" value="Ribonuclease H-like"/>
    <property type="match status" value="1"/>
</dbReference>
<dbReference type="AlphaFoldDB" id="A0AAE0A725"/>
<dbReference type="Gene3D" id="3.30.420.10">
    <property type="entry name" value="Ribonuclease H-like superfamily/Ribonuclease H"/>
    <property type="match status" value="1"/>
</dbReference>
<dbReference type="InterPro" id="IPR012337">
    <property type="entry name" value="RNaseH-like_sf"/>
</dbReference>
<sequence length="138" mass="15073">MTSRRAALSLVWRSVYDVNHLGIGCMLNCVDDLLVLRQFGLSARPGKAPVIKSVVWLPPAPGWIKVNTDGVALGSPGVGSCRGVFQTCRSFVKACFTVPLGQVFALEAELLAASLAINYTWNSCWHRIWFKSDASYVV</sequence>
<reference evidence="2" key="1">
    <citation type="journal article" date="2023" name="Plant J.">
        <title>Genome sequences and population genomics provide insights into the demographic history, inbreeding, and mutation load of two 'living fossil' tree species of Dipteronia.</title>
        <authorList>
            <person name="Feng Y."/>
            <person name="Comes H.P."/>
            <person name="Chen J."/>
            <person name="Zhu S."/>
            <person name="Lu R."/>
            <person name="Zhang X."/>
            <person name="Li P."/>
            <person name="Qiu J."/>
            <person name="Olsen K.M."/>
            <person name="Qiu Y."/>
        </authorList>
    </citation>
    <scope>NUCLEOTIDE SEQUENCE</scope>
    <source>
        <strain evidence="2">NBL</strain>
    </source>
</reference>
<dbReference type="PANTHER" id="PTHR47074:SF75">
    <property type="entry name" value="RNASE H TYPE-1 DOMAIN-CONTAINING PROTEIN"/>
    <property type="match status" value="1"/>
</dbReference>
<keyword evidence="3" id="KW-1185">Reference proteome</keyword>
<dbReference type="InterPro" id="IPR002156">
    <property type="entry name" value="RNaseH_domain"/>
</dbReference>
<dbReference type="InterPro" id="IPR052929">
    <property type="entry name" value="RNase_H-like_EbsB-rel"/>
</dbReference>
<dbReference type="GO" id="GO:0004523">
    <property type="term" value="F:RNA-DNA hybrid ribonuclease activity"/>
    <property type="evidence" value="ECO:0007669"/>
    <property type="project" value="InterPro"/>
</dbReference>
<gene>
    <name evidence="2" type="ORF">Dsin_018920</name>
</gene>